<accession>A0A537JXW2</accession>
<gene>
    <name evidence="1" type="ORF">E6H00_12995</name>
</gene>
<comment type="caution">
    <text evidence="1">The sequence shown here is derived from an EMBL/GenBank/DDBJ whole genome shotgun (WGS) entry which is preliminary data.</text>
</comment>
<reference evidence="1 2" key="1">
    <citation type="journal article" date="2019" name="Nat. Microbiol.">
        <title>Mediterranean grassland soil C-N compound turnover is dependent on rainfall and depth, and is mediated by genomically divergent microorganisms.</title>
        <authorList>
            <person name="Diamond S."/>
            <person name="Andeer P.F."/>
            <person name="Li Z."/>
            <person name="Crits-Christoph A."/>
            <person name="Burstein D."/>
            <person name="Anantharaman K."/>
            <person name="Lane K.R."/>
            <person name="Thomas B.C."/>
            <person name="Pan C."/>
            <person name="Northen T.R."/>
            <person name="Banfield J.F."/>
        </authorList>
    </citation>
    <scope>NUCLEOTIDE SEQUENCE [LARGE SCALE GENOMIC DNA]</scope>
    <source>
        <strain evidence="1">NP_3</strain>
    </source>
</reference>
<protein>
    <submittedName>
        <fullName evidence="1">Uncharacterized protein</fullName>
    </submittedName>
</protein>
<name>A0A537JXW2_9BACT</name>
<proteinExistence type="predicted"/>
<evidence type="ECO:0000313" key="1">
    <source>
        <dbReference type="EMBL" id="TMI88344.1"/>
    </source>
</evidence>
<evidence type="ECO:0000313" key="2">
    <source>
        <dbReference type="Proteomes" id="UP000318509"/>
    </source>
</evidence>
<dbReference type="SUPFAM" id="SSF46785">
    <property type="entry name" value="Winged helix' DNA-binding domain"/>
    <property type="match status" value="1"/>
</dbReference>
<dbReference type="EMBL" id="VBAK01000141">
    <property type="protein sequence ID" value="TMI88344.1"/>
    <property type="molecule type" value="Genomic_DNA"/>
</dbReference>
<sequence>MIRASIRFRFSSSSATDRAFMRGQRDQLFYTGEEFLAADFSAHDRALKREDFCEKLGIDWTARDKLGIDWTTRDLAEALGVHKTSAWRRQQKLLEAGLVEKVAGGKRGRAGRLARYRFRFVGEGE</sequence>
<dbReference type="InterPro" id="IPR036388">
    <property type="entry name" value="WH-like_DNA-bd_sf"/>
</dbReference>
<dbReference type="Proteomes" id="UP000318509">
    <property type="component" value="Unassembled WGS sequence"/>
</dbReference>
<dbReference type="AlphaFoldDB" id="A0A537JXW2"/>
<dbReference type="Gene3D" id="1.10.10.10">
    <property type="entry name" value="Winged helix-like DNA-binding domain superfamily/Winged helix DNA-binding domain"/>
    <property type="match status" value="1"/>
</dbReference>
<dbReference type="InterPro" id="IPR036390">
    <property type="entry name" value="WH_DNA-bd_sf"/>
</dbReference>
<organism evidence="1 2">
    <name type="scientific">Candidatus Segetimicrobium genomatis</name>
    <dbReference type="NCBI Taxonomy" id="2569760"/>
    <lineage>
        <taxon>Bacteria</taxon>
        <taxon>Bacillati</taxon>
        <taxon>Candidatus Sysuimicrobiota</taxon>
        <taxon>Candidatus Sysuimicrobiia</taxon>
        <taxon>Candidatus Sysuimicrobiales</taxon>
        <taxon>Candidatus Segetimicrobiaceae</taxon>
        <taxon>Candidatus Segetimicrobium</taxon>
    </lineage>
</organism>